<dbReference type="EC" id="2.7.2.3" evidence="5 13"/>
<protein>
    <recommendedName>
        <fullName evidence="6 13">Phosphoglycerate kinase</fullName>
        <ecNumber evidence="5 13">2.7.2.3</ecNumber>
    </recommendedName>
</protein>
<dbReference type="FunFam" id="3.40.50.1260:FF:000006">
    <property type="entry name" value="Phosphoglycerate kinase"/>
    <property type="match status" value="1"/>
</dbReference>
<evidence type="ECO:0000256" key="12">
    <source>
        <dbReference type="ARBA" id="ARBA00023152"/>
    </source>
</evidence>
<keyword evidence="12 13" id="KW-0324">Glycolysis</keyword>
<feature type="binding site" evidence="13">
    <location>
        <position position="158"/>
    </location>
    <ligand>
        <name>substrate</name>
    </ligand>
</feature>
<evidence type="ECO:0000313" key="16">
    <source>
        <dbReference type="EMBL" id="OGF28248.1"/>
    </source>
</evidence>
<evidence type="ECO:0000256" key="2">
    <source>
        <dbReference type="ARBA" id="ARBA00004838"/>
    </source>
</evidence>
<dbReference type="PANTHER" id="PTHR11406">
    <property type="entry name" value="PHOSPHOGLYCERATE KINASE"/>
    <property type="match status" value="1"/>
</dbReference>
<dbReference type="InterPro" id="IPR036043">
    <property type="entry name" value="Phosphoglycerate_kinase_sf"/>
</dbReference>
<dbReference type="EMBL" id="MFGC01000016">
    <property type="protein sequence ID" value="OGF28248.1"/>
    <property type="molecule type" value="Genomic_DNA"/>
</dbReference>
<evidence type="ECO:0000256" key="4">
    <source>
        <dbReference type="ARBA" id="ARBA00011245"/>
    </source>
</evidence>
<dbReference type="PRINTS" id="PR00477">
    <property type="entry name" value="PHGLYCKINASE"/>
</dbReference>
<comment type="caution">
    <text evidence="13">Lacks conserved residue(s) required for the propagation of feature annotation.</text>
</comment>
<dbReference type="FunFam" id="3.40.50.1260:FF:000031">
    <property type="entry name" value="Phosphoglycerate kinase 1"/>
    <property type="match status" value="1"/>
</dbReference>
<feature type="binding site" evidence="13 14">
    <location>
        <position position="323"/>
    </location>
    <ligand>
        <name>ATP</name>
        <dbReference type="ChEBI" id="CHEBI:30616"/>
    </ligand>
</feature>
<keyword evidence="7 13" id="KW-0963">Cytoplasm</keyword>
<comment type="similarity">
    <text evidence="3 13 15">Belongs to the phosphoglycerate kinase family.</text>
</comment>
<evidence type="ECO:0000256" key="11">
    <source>
        <dbReference type="ARBA" id="ARBA00022840"/>
    </source>
</evidence>
<evidence type="ECO:0000256" key="13">
    <source>
        <dbReference type="HAMAP-Rule" id="MF_00145"/>
    </source>
</evidence>
<dbReference type="PANTHER" id="PTHR11406:SF23">
    <property type="entry name" value="PHOSPHOGLYCERATE KINASE 1, CHLOROPLASTIC-RELATED"/>
    <property type="match status" value="1"/>
</dbReference>
<comment type="pathway">
    <text evidence="2 13">Carbohydrate degradation; glycolysis; pyruvate from D-glyceraldehyde 3-phosphate: step 2/5.</text>
</comment>
<dbReference type="SUPFAM" id="SSF53748">
    <property type="entry name" value="Phosphoglycerate kinase"/>
    <property type="match status" value="1"/>
</dbReference>
<evidence type="ECO:0000256" key="9">
    <source>
        <dbReference type="ARBA" id="ARBA00022741"/>
    </source>
</evidence>
<dbReference type="AlphaFoldDB" id="A0A1F5SNG7"/>
<comment type="subcellular location">
    <subcellularLocation>
        <location evidence="13">Cytoplasm</location>
    </subcellularLocation>
</comment>
<dbReference type="PIRSF" id="PIRSF000724">
    <property type="entry name" value="Pgk"/>
    <property type="match status" value="1"/>
</dbReference>
<feature type="binding site" evidence="13">
    <location>
        <position position="125"/>
    </location>
    <ligand>
        <name>substrate</name>
    </ligand>
</feature>
<feature type="binding site" evidence="13">
    <location>
        <begin position="352"/>
        <end position="355"/>
    </location>
    <ligand>
        <name>ATP</name>
        <dbReference type="ChEBI" id="CHEBI:30616"/>
    </ligand>
</feature>
<comment type="caution">
    <text evidence="16">The sequence shown here is derived from an EMBL/GenBank/DDBJ whole genome shotgun (WGS) entry which is preliminary data.</text>
</comment>
<feature type="binding site" evidence="13 14">
    <location>
        <position position="207"/>
    </location>
    <ligand>
        <name>ATP</name>
        <dbReference type="ChEBI" id="CHEBI:30616"/>
    </ligand>
</feature>
<proteinExistence type="inferred from homology"/>
<comment type="catalytic activity">
    <reaction evidence="1 13 15">
        <text>(2R)-3-phosphoglycerate + ATP = (2R)-3-phospho-glyceroyl phosphate + ADP</text>
        <dbReference type="Rhea" id="RHEA:14801"/>
        <dbReference type="ChEBI" id="CHEBI:30616"/>
        <dbReference type="ChEBI" id="CHEBI:57604"/>
        <dbReference type="ChEBI" id="CHEBI:58272"/>
        <dbReference type="ChEBI" id="CHEBI:456216"/>
        <dbReference type="EC" id="2.7.2.3"/>
    </reaction>
</comment>
<accession>A0A1F5SNG7</accession>
<evidence type="ECO:0000313" key="17">
    <source>
        <dbReference type="Proteomes" id="UP000178925"/>
    </source>
</evidence>
<keyword evidence="10 13" id="KW-0418">Kinase</keyword>
<gene>
    <name evidence="13" type="primary">pgk</name>
    <name evidence="16" type="ORF">A2242_00395</name>
</gene>
<dbReference type="GO" id="GO:0004618">
    <property type="term" value="F:phosphoglycerate kinase activity"/>
    <property type="evidence" value="ECO:0007669"/>
    <property type="project" value="UniProtKB-UniRule"/>
</dbReference>
<evidence type="ECO:0000256" key="14">
    <source>
        <dbReference type="PIRSR" id="PIRSR000724-2"/>
    </source>
</evidence>
<comment type="subunit">
    <text evidence="4 13">Monomer.</text>
</comment>
<dbReference type="InterPro" id="IPR001576">
    <property type="entry name" value="Phosphoglycerate_kinase"/>
</dbReference>
<dbReference type="GO" id="GO:0043531">
    <property type="term" value="F:ADP binding"/>
    <property type="evidence" value="ECO:0007669"/>
    <property type="project" value="TreeGrafter"/>
</dbReference>
<keyword evidence="9 13" id="KW-0547">Nucleotide-binding</keyword>
<evidence type="ECO:0000256" key="1">
    <source>
        <dbReference type="ARBA" id="ARBA00000642"/>
    </source>
</evidence>
<name>A0A1F5SNG7_9BACT</name>
<evidence type="ECO:0000256" key="6">
    <source>
        <dbReference type="ARBA" id="ARBA00016471"/>
    </source>
</evidence>
<dbReference type="GO" id="GO:0006094">
    <property type="term" value="P:gluconeogenesis"/>
    <property type="evidence" value="ECO:0007669"/>
    <property type="project" value="TreeGrafter"/>
</dbReference>
<reference evidence="16 17" key="1">
    <citation type="journal article" date="2016" name="Nat. Commun.">
        <title>Thousands of microbial genomes shed light on interconnected biogeochemical processes in an aquifer system.</title>
        <authorList>
            <person name="Anantharaman K."/>
            <person name="Brown C.T."/>
            <person name="Hug L.A."/>
            <person name="Sharon I."/>
            <person name="Castelle C.J."/>
            <person name="Probst A.J."/>
            <person name="Thomas B.C."/>
            <person name="Singh A."/>
            <person name="Wilkins M.J."/>
            <person name="Karaoz U."/>
            <person name="Brodie E.L."/>
            <person name="Williams K.H."/>
            <person name="Hubbard S.S."/>
            <person name="Banfield J.F."/>
        </authorList>
    </citation>
    <scope>NUCLEOTIDE SEQUENCE [LARGE SCALE GENOMIC DNA]</scope>
</reference>
<dbReference type="InterPro" id="IPR015824">
    <property type="entry name" value="Phosphoglycerate_kinase_N"/>
</dbReference>
<dbReference type="GO" id="GO:0005524">
    <property type="term" value="F:ATP binding"/>
    <property type="evidence" value="ECO:0007669"/>
    <property type="project" value="UniProtKB-KW"/>
</dbReference>
<dbReference type="UniPathway" id="UPA00109">
    <property type="reaction ID" value="UER00185"/>
</dbReference>
<organism evidence="16 17">
    <name type="scientific">Candidatus Falkowbacteria bacterium RIFOXYA2_FULL_47_9</name>
    <dbReference type="NCBI Taxonomy" id="1797995"/>
    <lineage>
        <taxon>Bacteria</taxon>
        <taxon>Candidatus Falkowiibacteriota</taxon>
    </lineage>
</organism>
<keyword evidence="8 13" id="KW-0808">Transferase</keyword>
<evidence type="ECO:0000256" key="3">
    <source>
        <dbReference type="ARBA" id="ARBA00008982"/>
    </source>
</evidence>
<dbReference type="GO" id="GO:0006096">
    <property type="term" value="P:glycolytic process"/>
    <property type="evidence" value="ECO:0007669"/>
    <property type="project" value="UniProtKB-UniRule"/>
</dbReference>
<evidence type="ECO:0000256" key="7">
    <source>
        <dbReference type="ARBA" id="ARBA00022490"/>
    </source>
</evidence>
<dbReference type="HAMAP" id="MF_00145">
    <property type="entry name" value="Phosphoglyc_kinase"/>
    <property type="match status" value="1"/>
</dbReference>
<dbReference type="Gene3D" id="3.40.50.1260">
    <property type="entry name" value="Phosphoglycerate kinase, N-terminal domain"/>
    <property type="match status" value="2"/>
</dbReference>
<dbReference type="Pfam" id="PF00162">
    <property type="entry name" value="PGK"/>
    <property type="match status" value="1"/>
</dbReference>
<evidence type="ECO:0000256" key="10">
    <source>
        <dbReference type="ARBA" id="ARBA00022777"/>
    </source>
</evidence>
<sequence length="395" mass="43313">MLISKKFIVKSITNVKDLAGKRVLVRCDFSVPVAKGKVIDDYKIVQTLPTIQYLLQREAKIILITHLERPGGKRVKRYELGPIRARLSRLLGKKVAYVHDCVGPKAQAAAAKMKDEQIVLLENVRFYPQEERNDAAFAKKLAGLADLYVNDAFASSHRAHASVSAIQKFLPAYAGLLLEQELTHLQKVLRPAHPFVVIAGGKKIETKVPLIKALRKKADAVLIGGMLAYDFLAAKRLSTGSYGVAPAQKKLAKKMLGKNVMLPFDFVTASKKDGSGILRVSAADALPKNSYQFDIGPQTIRAYARYVKEAKTILWNGPMGMFEAEHFQHGTRAVARLVACRSSGKAFGLVGGGETIEVLRQVKMLEFVDWASTGGGAMLAYLAGEKMPGLKEILK</sequence>
<dbReference type="GO" id="GO:0005829">
    <property type="term" value="C:cytosol"/>
    <property type="evidence" value="ECO:0007669"/>
    <property type="project" value="TreeGrafter"/>
</dbReference>
<dbReference type="Proteomes" id="UP000178925">
    <property type="component" value="Unassembled WGS sequence"/>
</dbReference>
<evidence type="ECO:0000256" key="8">
    <source>
        <dbReference type="ARBA" id="ARBA00022679"/>
    </source>
</evidence>
<evidence type="ECO:0000256" key="5">
    <source>
        <dbReference type="ARBA" id="ARBA00013061"/>
    </source>
</evidence>
<keyword evidence="11 13" id="KW-0067">ATP-binding</keyword>
<evidence type="ECO:0000256" key="15">
    <source>
        <dbReference type="RuleBase" id="RU000532"/>
    </source>
</evidence>
<dbReference type="STRING" id="1797995.A2242_00395"/>